<keyword evidence="1" id="KW-0413">Isomerase</keyword>
<proteinExistence type="predicted"/>
<name>A0A8D5FL28_9BACT</name>
<reference evidence="2" key="1">
    <citation type="submission" date="2020-09" db="EMBL/GenBank/DDBJ databases">
        <title>Desulfogranum mesoprofundum gen. nov., sp. nov., a novel mesophilic, sulfate-reducing chemolithoautotroph isolated from a deep-sea hydrothermal vent chimney in the Suiyo Seamount.</title>
        <authorList>
            <person name="Hashimoto Y."/>
            <person name="Nakagawa S."/>
        </authorList>
    </citation>
    <scope>NUCLEOTIDE SEQUENCE</scope>
    <source>
        <strain evidence="2">KT2</strain>
    </source>
</reference>
<dbReference type="KEGG" id="dbk:DGMP_32590"/>
<gene>
    <name evidence="2" type="ORF">DGMP_32590</name>
</gene>
<dbReference type="CDD" id="cd06558">
    <property type="entry name" value="crotonase-like"/>
    <property type="match status" value="1"/>
</dbReference>
<evidence type="ECO:0000313" key="3">
    <source>
        <dbReference type="Proteomes" id="UP000826725"/>
    </source>
</evidence>
<dbReference type="GO" id="GO:0016853">
    <property type="term" value="F:isomerase activity"/>
    <property type="evidence" value="ECO:0007669"/>
    <property type="project" value="UniProtKB-KW"/>
</dbReference>
<dbReference type="Proteomes" id="UP000826725">
    <property type="component" value="Chromosome"/>
</dbReference>
<sequence>MSKDKTVASDVLLTTENRIGLLTLNRPEKLNAIRLQTYNDIIYALKTADDSSECNCIVITGAGGKFTAGNDLADLVGDRAGKVMEAVQSLFDAVTTLKKPLIAAVEGVAVGIGTTFLLHCDLAVASTDTRFRLPFVNLGVCPEGGSSALLPRTAGVKAANELLLTGRFFSADEALKFGLVNTITEKGCSLSKAMEYALSIAEQPPAAVLATKSILRRHQRLDIPQIVYDELELFLKLTLSAETQVRIKKYR</sequence>
<organism evidence="2 3">
    <name type="scientific">Desulfomarina profundi</name>
    <dbReference type="NCBI Taxonomy" id="2772557"/>
    <lineage>
        <taxon>Bacteria</taxon>
        <taxon>Pseudomonadati</taxon>
        <taxon>Thermodesulfobacteriota</taxon>
        <taxon>Desulfobulbia</taxon>
        <taxon>Desulfobulbales</taxon>
        <taxon>Desulfobulbaceae</taxon>
        <taxon>Desulfomarina</taxon>
    </lineage>
</organism>
<protein>
    <submittedName>
        <fullName evidence="2">Enoyl-CoA hydratase</fullName>
    </submittedName>
</protein>
<dbReference type="Pfam" id="PF00378">
    <property type="entry name" value="ECH_1"/>
    <property type="match status" value="1"/>
</dbReference>
<dbReference type="InterPro" id="IPR051053">
    <property type="entry name" value="ECH/Chromodomain_protein"/>
</dbReference>
<accession>A0A8D5FL28</accession>
<dbReference type="RefSeq" id="WP_228854912.1">
    <property type="nucleotide sequence ID" value="NZ_AP024086.1"/>
</dbReference>
<dbReference type="EMBL" id="AP024086">
    <property type="protein sequence ID" value="BCL62566.1"/>
    <property type="molecule type" value="Genomic_DNA"/>
</dbReference>
<dbReference type="InterPro" id="IPR001753">
    <property type="entry name" value="Enoyl-CoA_hydra/iso"/>
</dbReference>
<dbReference type="PANTHER" id="PTHR43684:SF1">
    <property type="entry name" value="ENOYL-COA DELTA ISOMERASE 2"/>
    <property type="match status" value="1"/>
</dbReference>
<dbReference type="AlphaFoldDB" id="A0A8D5FL28"/>
<keyword evidence="3" id="KW-1185">Reference proteome</keyword>
<dbReference type="PANTHER" id="PTHR43684">
    <property type="match status" value="1"/>
</dbReference>
<evidence type="ECO:0000313" key="2">
    <source>
        <dbReference type="EMBL" id="BCL62566.1"/>
    </source>
</evidence>
<evidence type="ECO:0000256" key="1">
    <source>
        <dbReference type="ARBA" id="ARBA00023235"/>
    </source>
</evidence>